<dbReference type="KEGG" id="mcee:MCEL_24840"/>
<keyword evidence="4" id="KW-1185">Reference proteome</keyword>
<accession>A0A1X0BKM6</accession>
<keyword evidence="2" id="KW-0472">Membrane</keyword>
<name>A0A1X0BKM6_MYCCF</name>
<keyword evidence="2" id="KW-1133">Transmembrane helix</keyword>
<dbReference type="Proteomes" id="UP000466431">
    <property type="component" value="Chromosome"/>
</dbReference>
<dbReference type="OrthoDB" id="4571476at2"/>
<sequence length="583" mass="62444">MSAHRSTEPDAAVTPIAAVFVWLGGAERRELARRDERSTLIIAGAVVLLVALLAWAVAVIAVAGSTSWPVVAVIAATSVAGLLVGAMSRAIASGAVRGRRNLAGRAAVAVGVGIVVGELAAMALFSGSIDRVLDERIARSAESSPAAAQAAVDLDRSRAARDALDDAVEQALQRRQEALVVARCEFNPRPDCPQTFITGVPGSGPGTQTADDFLADAQRQLDDALAEQELRAPALEAQVADDERALTQAREAAAVDGDRGLGARWVAMNEYTSADMGALTLRLLVDGFFVLLSLLPLILKLWRGETSQDRGIAADVKRDRAEVDADTAIAVKRAEVRAAIDNMWAEQQLTSARLAIEAQNRIDREQQRRRVMEAIDGPASARVERLSEPAVEDVYLPIAAEAEAASLVSAELPVAPEVRADEEGVAEIPNLPARDEHHEPAGRPLIPTIPDVTKAAARWIRPLVPPIIASAIDTTTRPLRGARQILEETEEIHFSLRRSRKVTFHSEEGDAVSGHSGASADAEGETGWSPAEDEDRNDRDYCQLDARVQHRSLARSEAQGELDRRGSYELSGPRGPRQLPPGR</sequence>
<feature type="transmembrane region" description="Helical" evidence="2">
    <location>
        <begin position="40"/>
        <end position="62"/>
    </location>
</feature>
<feature type="transmembrane region" description="Helical" evidence="2">
    <location>
        <begin position="102"/>
        <end position="125"/>
    </location>
</feature>
<feature type="transmembrane region" description="Helical" evidence="2">
    <location>
        <begin position="68"/>
        <end position="90"/>
    </location>
</feature>
<dbReference type="Pfam" id="PF14362">
    <property type="entry name" value="DUF4407"/>
    <property type="match status" value="1"/>
</dbReference>
<evidence type="ECO:0000256" key="2">
    <source>
        <dbReference type="SAM" id="Phobius"/>
    </source>
</evidence>
<dbReference type="EMBL" id="AP022591">
    <property type="protein sequence ID" value="BBY44189.1"/>
    <property type="molecule type" value="Genomic_DNA"/>
</dbReference>
<protein>
    <submittedName>
        <fullName evidence="3">Membrane protein</fullName>
    </submittedName>
</protein>
<dbReference type="RefSeq" id="WP_083007130.1">
    <property type="nucleotide sequence ID" value="NZ_AP022591.1"/>
</dbReference>
<dbReference type="AlphaFoldDB" id="A0A1X0BKM6"/>
<evidence type="ECO:0000256" key="1">
    <source>
        <dbReference type="SAM" id="MobiDB-lite"/>
    </source>
</evidence>
<organism evidence="3 4">
    <name type="scientific">Mycolicibacterium celeriflavum</name>
    <name type="common">Mycobacterium celeriflavum</name>
    <dbReference type="NCBI Taxonomy" id="1249101"/>
    <lineage>
        <taxon>Bacteria</taxon>
        <taxon>Bacillati</taxon>
        <taxon>Actinomycetota</taxon>
        <taxon>Actinomycetes</taxon>
        <taxon>Mycobacteriales</taxon>
        <taxon>Mycobacteriaceae</taxon>
        <taxon>Mycolicibacterium</taxon>
    </lineage>
</organism>
<evidence type="ECO:0000313" key="4">
    <source>
        <dbReference type="Proteomes" id="UP000466431"/>
    </source>
</evidence>
<proteinExistence type="predicted"/>
<reference evidence="3 4" key="1">
    <citation type="journal article" date="2019" name="Emerg. Microbes Infect.">
        <title>Comprehensive subspecies identification of 175 nontuberculous mycobacteria species based on 7547 genomic profiles.</title>
        <authorList>
            <person name="Matsumoto Y."/>
            <person name="Kinjo T."/>
            <person name="Motooka D."/>
            <person name="Nabeya D."/>
            <person name="Jung N."/>
            <person name="Uechi K."/>
            <person name="Horii T."/>
            <person name="Iida T."/>
            <person name="Fujita J."/>
            <person name="Nakamura S."/>
        </authorList>
    </citation>
    <scope>NUCLEOTIDE SEQUENCE [LARGE SCALE GENOMIC DNA]</scope>
    <source>
        <strain evidence="3 4">JCM 18439</strain>
    </source>
</reference>
<keyword evidence="2" id="KW-0812">Transmembrane</keyword>
<dbReference type="InterPro" id="IPR025519">
    <property type="entry name" value="DUF4407"/>
</dbReference>
<evidence type="ECO:0000313" key="3">
    <source>
        <dbReference type="EMBL" id="BBY44189.1"/>
    </source>
</evidence>
<feature type="region of interest" description="Disordered" evidence="1">
    <location>
        <begin position="503"/>
        <end position="583"/>
    </location>
</feature>
<gene>
    <name evidence="3" type="ORF">MCEL_24840</name>
</gene>
<feature type="transmembrane region" description="Helical" evidence="2">
    <location>
        <begin position="12"/>
        <end position="28"/>
    </location>
</feature>